<proteinExistence type="predicted"/>
<reference evidence="1 2" key="1">
    <citation type="submission" date="2020-08" db="EMBL/GenBank/DDBJ databases">
        <authorList>
            <person name="Liu C."/>
            <person name="Sun Q."/>
        </authorList>
    </citation>
    <scope>NUCLEOTIDE SEQUENCE [LARGE SCALE GENOMIC DNA]</scope>
    <source>
        <strain evidence="1 2">NSJ-61</strain>
    </source>
</reference>
<sequence>MWVLQNESDRFNATSDFEIISGFDSNLNTQRGHRVYKYFLPVSKVGATMPISYNLGARDMLEYIASNRVKKRRIYRHFTNLKESISQKFNTSWKKDYSISAVKSLYKKMIPYKFSI</sequence>
<dbReference type="Proteomes" id="UP000515856">
    <property type="component" value="Chromosome"/>
</dbReference>
<organism evidence="1 2">
    <name type="scientific">[Eubacterium] hominis</name>
    <dbReference type="NCBI Taxonomy" id="2764325"/>
    <lineage>
        <taxon>Bacteria</taxon>
        <taxon>Bacillati</taxon>
        <taxon>Bacillota</taxon>
        <taxon>Erysipelotrichia</taxon>
        <taxon>Erysipelotrichales</taxon>
        <taxon>Erysipelotrichaceae</taxon>
        <taxon>Amedibacillus</taxon>
    </lineage>
</organism>
<evidence type="ECO:0000313" key="1">
    <source>
        <dbReference type="EMBL" id="QNM13250.1"/>
    </source>
</evidence>
<gene>
    <name evidence="1" type="ORF">H9Q80_04675</name>
</gene>
<keyword evidence="2" id="KW-1185">Reference proteome</keyword>
<name>A0A7G9GR18_9FIRM</name>
<accession>A0A7G9GR18</accession>
<protein>
    <submittedName>
        <fullName evidence="1">Uncharacterized protein</fullName>
    </submittedName>
</protein>
<dbReference type="RefSeq" id="WP_147322635.1">
    <property type="nucleotide sequence ID" value="NZ_CP060636.1"/>
</dbReference>
<dbReference type="EMBL" id="CP060636">
    <property type="protein sequence ID" value="QNM13250.1"/>
    <property type="molecule type" value="Genomic_DNA"/>
</dbReference>
<dbReference type="KEGG" id="ehn:H9Q80_04675"/>
<dbReference type="AlphaFoldDB" id="A0A7G9GR18"/>
<evidence type="ECO:0000313" key="2">
    <source>
        <dbReference type="Proteomes" id="UP000515856"/>
    </source>
</evidence>